<dbReference type="Pfam" id="PF00505">
    <property type="entry name" value="HMG_box"/>
    <property type="match status" value="1"/>
</dbReference>
<keyword evidence="4" id="KW-1185">Reference proteome</keyword>
<accession>A0A397SXK6</accession>
<sequence length="265" mass="30425">MSSRTCVFIESSGDPKIKGQLINTKSFIKPKFPPKIDLLGLITKQAYSDSSKSNSGRAPNAFIIYRKAFVEAARNDGYQLPMTVVSSMASQSWETEPEIVKEEYKRLAKEANEIRNKLIPKFRKRKRKKWNIVSFPPSNDSSSSSSAINKSKSEEKLENKEQPELPNELFKIPCDITSEIVDTLSTDSTADLSTNITSTNSDVQIQNVYYDLNLNNWIPQSSADTEFYNHEFFTFNTEFPYYYDDQFSCPFITFYDEISYPNTEF</sequence>
<feature type="region of interest" description="Disordered" evidence="1">
    <location>
        <begin position="133"/>
        <end position="164"/>
    </location>
</feature>
<name>A0A397SXK6_9GLOM</name>
<comment type="caution">
    <text evidence="3">The sequence shown here is derived from an EMBL/GenBank/DDBJ whole genome shotgun (WGS) entry which is preliminary data.</text>
</comment>
<reference evidence="3 4" key="1">
    <citation type="submission" date="2018-06" db="EMBL/GenBank/DDBJ databases">
        <title>Comparative genomics reveals the genomic features of Rhizophagus irregularis, R. cerebriforme, R. diaphanum and Gigaspora rosea, and their symbiotic lifestyle signature.</title>
        <authorList>
            <person name="Morin E."/>
            <person name="San Clemente H."/>
            <person name="Chen E.C.H."/>
            <person name="De La Providencia I."/>
            <person name="Hainaut M."/>
            <person name="Kuo A."/>
            <person name="Kohler A."/>
            <person name="Murat C."/>
            <person name="Tang N."/>
            <person name="Roy S."/>
            <person name="Loubradou J."/>
            <person name="Henrissat B."/>
            <person name="Grigoriev I.V."/>
            <person name="Corradi N."/>
            <person name="Roux C."/>
            <person name="Martin F.M."/>
        </authorList>
    </citation>
    <scope>NUCLEOTIDE SEQUENCE [LARGE SCALE GENOMIC DNA]</scope>
    <source>
        <strain evidence="3 4">DAOM 227022</strain>
    </source>
</reference>
<feature type="compositionally biased region" description="Basic and acidic residues" evidence="1">
    <location>
        <begin position="151"/>
        <end position="163"/>
    </location>
</feature>
<organism evidence="3 4">
    <name type="scientific">Glomus cerebriforme</name>
    <dbReference type="NCBI Taxonomy" id="658196"/>
    <lineage>
        <taxon>Eukaryota</taxon>
        <taxon>Fungi</taxon>
        <taxon>Fungi incertae sedis</taxon>
        <taxon>Mucoromycota</taxon>
        <taxon>Glomeromycotina</taxon>
        <taxon>Glomeromycetes</taxon>
        <taxon>Glomerales</taxon>
        <taxon>Glomeraceae</taxon>
        <taxon>Glomus</taxon>
    </lineage>
</organism>
<dbReference type="OrthoDB" id="2307332at2759"/>
<gene>
    <name evidence="3" type="ORF">C1645_875878</name>
</gene>
<dbReference type="InterPro" id="IPR036910">
    <property type="entry name" value="HMG_box_dom_sf"/>
</dbReference>
<evidence type="ECO:0000313" key="4">
    <source>
        <dbReference type="Proteomes" id="UP000265703"/>
    </source>
</evidence>
<dbReference type="Proteomes" id="UP000265703">
    <property type="component" value="Unassembled WGS sequence"/>
</dbReference>
<feature type="compositionally biased region" description="Low complexity" evidence="1">
    <location>
        <begin position="134"/>
        <end position="150"/>
    </location>
</feature>
<dbReference type="InterPro" id="IPR009071">
    <property type="entry name" value="HMG_box_dom"/>
</dbReference>
<evidence type="ECO:0000256" key="1">
    <source>
        <dbReference type="SAM" id="MobiDB-lite"/>
    </source>
</evidence>
<evidence type="ECO:0000313" key="3">
    <source>
        <dbReference type="EMBL" id="RIA90788.1"/>
    </source>
</evidence>
<dbReference type="Gene3D" id="1.10.30.10">
    <property type="entry name" value="High mobility group box domain"/>
    <property type="match status" value="1"/>
</dbReference>
<dbReference type="EMBL" id="QKYT01000171">
    <property type="protein sequence ID" value="RIA90788.1"/>
    <property type="molecule type" value="Genomic_DNA"/>
</dbReference>
<dbReference type="AlphaFoldDB" id="A0A397SXK6"/>
<proteinExistence type="predicted"/>
<dbReference type="SUPFAM" id="SSF47095">
    <property type="entry name" value="HMG-box"/>
    <property type="match status" value="1"/>
</dbReference>
<evidence type="ECO:0000259" key="2">
    <source>
        <dbReference type="Pfam" id="PF00505"/>
    </source>
</evidence>
<protein>
    <recommendedName>
        <fullName evidence="2">HMG box domain-containing protein</fullName>
    </recommendedName>
</protein>
<feature type="domain" description="HMG box" evidence="2">
    <location>
        <begin position="57"/>
        <end position="121"/>
    </location>
</feature>